<dbReference type="GO" id="GO:0003677">
    <property type="term" value="F:DNA binding"/>
    <property type="evidence" value="ECO:0007669"/>
    <property type="project" value="InterPro"/>
</dbReference>
<dbReference type="AlphaFoldDB" id="A0A220S4A2"/>
<dbReference type="Gene3D" id="1.10.260.40">
    <property type="entry name" value="lambda repressor-like DNA-binding domains"/>
    <property type="match status" value="1"/>
</dbReference>
<dbReference type="RefSeq" id="WP_089037030.1">
    <property type="nucleotide sequence ID" value="NZ_CP022278.1"/>
</dbReference>
<sequence length="290" mass="30852">MENQQKAAYNQQAAKELGQELKKLRTQQGMDTDDAAGRLKLSAEQVEALEQGNYADFSGLVFVSGFLRAYGRLLKMDEKDLAGRLKAVVPAAADHVYAVNRQQSGTIRYQNIEKAGFPKWILGLATGLLVGSGILAWQNKSNQEHALQTKQDSSAVQNSLQPPALKASNISVSKMADENKQASAAAASQATPAAASAAAASAPAVTVAPDELWIKVHFRSNLIITDKDGKMVFSRIVPAGGEQRFKGGAPYNVWVGISSGAQANFGGKAINLQEHRAAGERSASFIAGKK</sequence>
<gene>
    <name evidence="2" type="ORF">BG910_11880</name>
</gene>
<dbReference type="InterPro" id="IPR050400">
    <property type="entry name" value="Bact_Cytoskel_RodZ"/>
</dbReference>
<dbReference type="InterPro" id="IPR010982">
    <property type="entry name" value="Lambda_DNA-bd_dom_sf"/>
</dbReference>
<feature type="domain" description="Cytoskeleton protein RodZ-like C-terminal" evidence="1">
    <location>
        <begin position="222"/>
        <end position="277"/>
    </location>
</feature>
<dbReference type="EMBL" id="CP022278">
    <property type="protein sequence ID" value="ASK28341.1"/>
    <property type="molecule type" value="Genomic_DNA"/>
</dbReference>
<organism evidence="2 3">
    <name type="scientific">Neisseria chenwenguii</name>
    <dbReference type="NCBI Taxonomy" id="1853278"/>
    <lineage>
        <taxon>Bacteria</taxon>
        <taxon>Pseudomonadati</taxon>
        <taxon>Pseudomonadota</taxon>
        <taxon>Betaproteobacteria</taxon>
        <taxon>Neisseriales</taxon>
        <taxon>Neisseriaceae</taxon>
        <taxon>Neisseria</taxon>
    </lineage>
</organism>
<keyword evidence="3" id="KW-1185">Reference proteome</keyword>
<dbReference type="PANTHER" id="PTHR34475">
    <property type="match status" value="1"/>
</dbReference>
<dbReference type="Pfam" id="PF13413">
    <property type="entry name" value="HTH_25"/>
    <property type="match status" value="1"/>
</dbReference>
<dbReference type="PANTHER" id="PTHR34475:SF1">
    <property type="entry name" value="CYTOSKELETON PROTEIN RODZ"/>
    <property type="match status" value="1"/>
</dbReference>
<proteinExistence type="predicted"/>
<dbReference type="InterPro" id="IPR025194">
    <property type="entry name" value="RodZ-like_C"/>
</dbReference>
<evidence type="ECO:0000313" key="2">
    <source>
        <dbReference type="EMBL" id="ASK28341.1"/>
    </source>
</evidence>
<dbReference type="KEGG" id="nei:BG910_11880"/>
<protein>
    <submittedName>
        <fullName evidence="2">Cro/Cl family transcriptional regulator</fullName>
    </submittedName>
</protein>
<dbReference type="Pfam" id="PF13464">
    <property type="entry name" value="RodZ_C"/>
    <property type="match status" value="1"/>
</dbReference>
<reference evidence="2 3" key="1">
    <citation type="submission" date="2017-06" db="EMBL/GenBank/DDBJ databases">
        <title>Neisseria chenwenguii sp. nov., isolated from the intestinal contents of Tibetan Plateau Pika in Yushu, Qinghai Province, China.</title>
        <authorList>
            <person name="Zhang G."/>
        </authorList>
    </citation>
    <scope>NUCLEOTIDE SEQUENCE [LARGE SCALE GENOMIC DNA]</scope>
    <source>
        <strain evidence="2 3">10023</strain>
    </source>
</reference>
<accession>A0A220S4A2</accession>
<evidence type="ECO:0000259" key="1">
    <source>
        <dbReference type="Pfam" id="PF13464"/>
    </source>
</evidence>
<dbReference type="Proteomes" id="UP000198238">
    <property type="component" value="Chromosome"/>
</dbReference>
<evidence type="ECO:0000313" key="3">
    <source>
        <dbReference type="Proteomes" id="UP000198238"/>
    </source>
</evidence>
<name>A0A220S4A2_9NEIS</name>